<keyword evidence="10 12" id="KW-0802">TPR repeat</keyword>
<dbReference type="EC" id="2.4.1.255" evidence="5"/>
<evidence type="ECO:0000256" key="7">
    <source>
        <dbReference type="ARBA" id="ARBA00022676"/>
    </source>
</evidence>
<accession>A0A8S0Z267</accession>
<dbReference type="FunFam" id="3.40.50.11380:FF:000001">
    <property type="entry name" value="UDP-N-acetylglucosamine--peptide N-acetylglucosaminyltransferase 110 kDa subunit"/>
    <property type="match status" value="1"/>
</dbReference>
<dbReference type="Pfam" id="PF13374">
    <property type="entry name" value="TPR_10"/>
    <property type="match status" value="1"/>
</dbReference>
<dbReference type="Gene3D" id="3.40.50.11380">
    <property type="match status" value="1"/>
</dbReference>
<dbReference type="FunFam" id="1.25.40.10:FF:000013">
    <property type="entry name" value="UDP-N-acetylglucosamine--peptide N-acetylglucosaminyltransferase 110 kDa subunit"/>
    <property type="match status" value="1"/>
</dbReference>
<dbReference type="FunFam" id="3.40.50.2000:FF:000012">
    <property type="entry name" value="UDP-N-acetylglucosamine--peptide N-acetylglucosaminyltransferase 110 kDa subunit"/>
    <property type="match status" value="1"/>
</dbReference>
<evidence type="ECO:0000256" key="6">
    <source>
        <dbReference type="ARBA" id="ARBA00022490"/>
    </source>
</evidence>
<feature type="repeat" description="TPR" evidence="12">
    <location>
        <begin position="190"/>
        <end position="223"/>
    </location>
</feature>
<keyword evidence="9" id="KW-0677">Repeat</keyword>
<keyword evidence="8" id="KW-0808">Transferase</keyword>
<dbReference type="Gene3D" id="3.30.720.150">
    <property type="match status" value="1"/>
</dbReference>
<dbReference type="PANTHER" id="PTHR44366">
    <property type="entry name" value="UDP-N-ACETYLGLUCOSAMINE--PEPTIDE N-ACETYLGLUCOSAMINYLTRANSFERASE 110 KDA SUBUNIT"/>
    <property type="match status" value="1"/>
</dbReference>
<feature type="repeat" description="TPR" evidence="12">
    <location>
        <begin position="380"/>
        <end position="413"/>
    </location>
</feature>
<feature type="repeat" description="TPR" evidence="12">
    <location>
        <begin position="156"/>
        <end position="189"/>
    </location>
</feature>
<dbReference type="Pfam" id="PF13181">
    <property type="entry name" value="TPR_8"/>
    <property type="match status" value="1"/>
</dbReference>
<feature type="repeat" description="TPR" evidence="12">
    <location>
        <begin position="516"/>
        <end position="549"/>
    </location>
</feature>
<protein>
    <recommendedName>
        <fullName evidence="5">protein O-GlcNAc transferase</fullName>
        <ecNumber evidence="5">2.4.1.255</ecNumber>
    </recommendedName>
</protein>
<proteinExistence type="inferred from homology"/>
<dbReference type="GO" id="GO:0097363">
    <property type="term" value="F:protein O-acetylglucosaminyltransferase activity"/>
    <property type="evidence" value="ECO:0007669"/>
    <property type="project" value="UniProtKB-EC"/>
</dbReference>
<evidence type="ECO:0000259" key="13">
    <source>
        <dbReference type="Pfam" id="PF13844"/>
    </source>
</evidence>
<dbReference type="FunFam" id="1.25.40.10:FF:000019">
    <property type="entry name" value="UDP-N-acetylglucosamine--peptide N-acetylglucosaminyltransferase 110 kDa subunit"/>
    <property type="match status" value="1"/>
</dbReference>
<dbReference type="SUPFAM" id="SSF48452">
    <property type="entry name" value="TPR-like"/>
    <property type="match status" value="2"/>
</dbReference>
<dbReference type="InterPro" id="IPR019734">
    <property type="entry name" value="TPR_rpt"/>
</dbReference>
<dbReference type="GO" id="GO:0005737">
    <property type="term" value="C:cytoplasm"/>
    <property type="evidence" value="ECO:0007669"/>
    <property type="project" value="UniProtKB-SubCell"/>
</dbReference>
<dbReference type="Gene3D" id="3.40.50.2000">
    <property type="entry name" value="Glycogen Phosphorylase B"/>
    <property type="match status" value="1"/>
</dbReference>
<dbReference type="OrthoDB" id="9991317at2759"/>
<dbReference type="Proteomes" id="UP000494106">
    <property type="component" value="Unassembled WGS sequence"/>
</dbReference>
<organism evidence="14 15">
    <name type="scientific">Arctia plantaginis</name>
    <name type="common">Wood tiger moth</name>
    <name type="synonym">Phalaena plantaginis</name>
    <dbReference type="NCBI Taxonomy" id="874455"/>
    <lineage>
        <taxon>Eukaryota</taxon>
        <taxon>Metazoa</taxon>
        <taxon>Ecdysozoa</taxon>
        <taxon>Arthropoda</taxon>
        <taxon>Hexapoda</taxon>
        <taxon>Insecta</taxon>
        <taxon>Pterygota</taxon>
        <taxon>Neoptera</taxon>
        <taxon>Endopterygota</taxon>
        <taxon>Lepidoptera</taxon>
        <taxon>Glossata</taxon>
        <taxon>Ditrysia</taxon>
        <taxon>Noctuoidea</taxon>
        <taxon>Erebidae</taxon>
        <taxon>Arctiinae</taxon>
        <taxon>Arctia</taxon>
    </lineage>
</organism>
<feature type="repeat" description="TPR" evidence="12">
    <location>
        <begin position="346"/>
        <end position="379"/>
    </location>
</feature>
<dbReference type="InterPro" id="IPR011990">
    <property type="entry name" value="TPR-like_helical_dom_sf"/>
</dbReference>
<dbReference type="InterPro" id="IPR029489">
    <property type="entry name" value="OGT/SEC/SPY_C"/>
</dbReference>
<keyword evidence="6" id="KW-0963">Cytoplasm</keyword>
<dbReference type="SMART" id="SM00028">
    <property type="entry name" value="TPR"/>
    <property type="match status" value="11"/>
</dbReference>
<comment type="similarity">
    <text evidence="4">Belongs to the glycosyltransferase 41 family. O-GlcNAc transferase subfamily.</text>
</comment>
<reference evidence="14 15" key="1">
    <citation type="submission" date="2020-04" db="EMBL/GenBank/DDBJ databases">
        <authorList>
            <person name="Wallbank WR R."/>
            <person name="Pardo Diaz C."/>
            <person name="Kozak K."/>
            <person name="Martin S."/>
            <person name="Jiggins C."/>
            <person name="Moest M."/>
            <person name="Warren A I."/>
            <person name="Byers J.R.P. K."/>
            <person name="Montejo-Kovacevich G."/>
            <person name="Yen C E."/>
        </authorList>
    </citation>
    <scope>NUCLEOTIDE SEQUENCE [LARGE SCALE GENOMIC DNA]</scope>
</reference>
<feature type="repeat" description="TPR" evidence="12">
    <location>
        <begin position="448"/>
        <end position="481"/>
    </location>
</feature>
<feature type="domain" description="O-GlcNAc transferase C-terminal" evidence="13">
    <location>
        <begin position="563"/>
        <end position="1096"/>
    </location>
</feature>
<evidence type="ECO:0000256" key="2">
    <source>
        <dbReference type="ARBA" id="ARBA00004496"/>
    </source>
</evidence>
<dbReference type="Gene3D" id="1.25.40.10">
    <property type="entry name" value="Tetratricopeptide repeat domain"/>
    <property type="match status" value="2"/>
</dbReference>
<comment type="subcellular location">
    <subcellularLocation>
        <location evidence="2">Cytoplasm</location>
    </subcellularLocation>
    <subcellularLocation>
        <location evidence="1">Nucleus</location>
    </subcellularLocation>
</comment>
<dbReference type="GO" id="GO:0005634">
    <property type="term" value="C:nucleus"/>
    <property type="evidence" value="ECO:0007669"/>
    <property type="project" value="UniProtKB-SubCell"/>
</dbReference>
<evidence type="ECO:0000256" key="1">
    <source>
        <dbReference type="ARBA" id="ARBA00004123"/>
    </source>
</evidence>
<name>A0A8S0Z267_ARCPL</name>
<dbReference type="PROSITE" id="PS50293">
    <property type="entry name" value="TPR_REGION"/>
    <property type="match status" value="6"/>
</dbReference>
<evidence type="ECO:0000256" key="8">
    <source>
        <dbReference type="ARBA" id="ARBA00022679"/>
    </source>
</evidence>
<feature type="repeat" description="TPR" evidence="12">
    <location>
        <begin position="278"/>
        <end position="311"/>
    </location>
</feature>
<dbReference type="PROSITE" id="PS50005">
    <property type="entry name" value="TPR"/>
    <property type="match status" value="10"/>
</dbReference>
<feature type="repeat" description="TPR" evidence="12">
    <location>
        <begin position="312"/>
        <end position="345"/>
    </location>
</feature>
<evidence type="ECO:0000256" key="9">
    <source>
        <dbReference type="ARBA" id="ARBA00022737"/>
    </source>
</evidence>
<keyword evidence="15" id="KW-1185">Reference proteome</keyword>
<dbReference type="Pfam" id="PF00515">
    <property type="entry name" value="TPR_1"/>
    <property type="match status" value="1"/>
</dbReference>
<dbReference type="Pfam" id="PF13414">
    <property type="entry name" value="TPR_11"/>
    <property type="match status" value="4"/>
</dbReference>
<evidence type="ECO:0000256" key="3">
    <source>
        <dbReference type="ARBA" id="ARBA00004922"/>
    </source>
</evidence>
<dbReference type="PANTHER" id="PTHR44366:SF1">
    <property type="entry name" value="UDP-N-ACETYLGLUCOSAMINE--PEPTIDE N-ACETYLGLUCOSAMINYLTRANSFERASE 110 KDA SUBUNIT"/>
    <property type="match status" value="1"/>
</dbReference>
<sequence>MVGKKSCFRYPWRRAFADCSLQIFSGGVARQYKYACVLRTMITKMQSQANVAVPQSVTTQPQSQQIVGVGVPANAVILKMSDIQQISTVGLLELAHREYQAGDYESAELHCMQLWRQDGTNTGVLLLLSSIHFQCRRLDKSAHFSTLAIKQNPLLAEAYSNLGNVYKERGQLQEALENYRHAVRLKPDFIDGYINLAAALVAAGDMEQAVQAYVTALQYNPDLYCVRSDLGNLLKALGRLDEAKLGYDWYATHIPATMTPNLLQACYLKAIETRPDFAVAWSNLGCVFNAQSEIWLAIHHFEKAVALDPNFLDAYINLGNVLKEARIFDRAVAAYLRALNLSPNNAVVHGNLACVYYEQGLIDLAIDTYRRAIELQPNFPDAYCNLANALKEKGQVADAEECYNTALRLCPSHADSLNNLANIKREQGYIEEATRLYLKALEVFPEFAAAHSNLASVLQQQGKLNEALMHYKEAIRIQPTFADAYSNMGNTLKEMQDVAGALQCYTRAIQINPAFADAHSNLASIHKDSGNIPEAIQSYRTALKLKPDFPDAYCNLAHCLQIVCDWTDYEARMKKLVSIVAEQLDKNRLPSVHPHHSMLYPLTHDFRKAIAARHANLCLEKVQVLHKPPYKFPRELTGRLRVGYVSSDFGNHPTSHLMQSVPGLHDRAKVEIFCYALSPDDGTTFRSKIAREAEHFIDLSQMPCNGKAADKIYGDGIHILVNMNGYTKGARNEIFALRPAPVQVMWLGYPGTSGASYMDYLVTDAVTSPLELASQYSEKLSYMPHTYFVGDHKQMFPHLQERLILSDKIKSHNNLGGVADNVAVINATDLSPLVENTDVKEIKEIVRAARPVEISLKVAELPTTTPIETMIASGQVQTSVNGVILQNGLATTQTNNKAATGEEVPQSIVITTRQQYGLPDEAVVYCNFNQLYKIDPLTLHMWVYILKHVPNSVLWLLRFPAVGEPNLQSTAQQLGLPPGRIIFSNVAAKEEHVRRGQLADVCLDTPLCNGHTTSMDILWTGTPVVTLPGETLASRVAASQLNTLGCPELIARTRQEYQDIAVRLGTDREYLKAIRAKVWTARTDSPLFDCKAYATGLEMLYNKMWAKYARGERPDHLQAIDNK</sequence>
<comment type="caution">
    <text evidence="14">The sequence shown here is derived from an EMBL/GenBank/DDBJ whole genome shotgun (WGS) entry which is preliminary data.</text>
</comment>
<evidence type="ECO:0000256" key="12">
    <source>
        <dbReference type="PROSITE-ProRule" id="PRU00339"/>
    </source>
</evidence>
<dbReference type="InterPro" id="IPR037919">
    <property type="entry name" value="OGT"/>
</dbReference>
<evidence type="ECO:0000256" key="11">
    <source>
        <dbReference type="ARBA" id="ARBA00023242"/>
    </source>
</evidence>
<evidence type="ECO:0000313" key="15">
    <source>
        <dbReference type="Proteomes" id="UP000494106"/>
    </source>
</evidence>
<evidence type="ECO:0000256" key="10">
    <source>
        <dbReference type="ARBA" id="ARBA00022803"/>
    </source>
</evidence>
<comment type="pathway">
    <text evidence="3">Protein modification; protein glycosylation.</text>
</comment>
<dbReference type="GO" id="GO:0006493">
    <property type="term" value="P:protein O-linked glycosylation"/>
    <property type="evidence" value="ECO:0007669"/>
    <property type="project" value="InterPro"/>
</dbReference>
<feature type="repeat" description="TPR" evidence="12">
    <location>
        <begin position="414"/>
        <end position="447"/>
    </location>
</feature>
<evidence type="ECO:0000256" key="4">
    <source>
        <dbReference type="ARBA" id="ARBA00005386"/>
    </source>
</evidence>
<gene>
    <name evidence="14" type="ORF">APLA_LOCUS2988</name>
</gene>
<evidence type="ECO:0000313" key="14">
    <source>
        <dbReference type="EMBL" id="CAB3226658.1"/>
    </source>
</evidence>
<dbReference type="AlphaFoldDB" id="A0A8S0Z267"/>
<dbReference type="Pfam" id="PF13844">
    <property type="entry name" value="Glyco_transf_41"/>
    <property type="match status" value="1"/>
</dbReference>
<feature type="repeat" description="TPR" evidence="12">
    <location>
        <begin position="482"/>
        <end position="515"/>
    </location>
</feature>
<evidence type="ECO:0000256" key="5">
    <source>
        <dbReference type="ARBA" id="ARBA00011970"/>
    </source>
</evidence>
<dbReference type="EMBL" id="CADEBC010000232">
    <property type="protein sequence ID" value="CAB3226658.1"/>
    <property type="molecule type" value="Genomic_DNA"/>
</dbReference>
<keyword evidence="11" id="KW-0539">Nucleus</keyword>
<keyword evidence="7" id="KW-0328">Glycosyltransferase</keyword>